<name>A0ABM1ETN8_PRICU</name>
<dbReference type="Pfam" id="PF00751">
    <property type="entry name" value="DM"/>
    <property type="match status" value="1"/>
</dbReference>
<comment type="similarity">
    <text evidence="1">Belongs to the DMRT family.</text>
</comment>
<sequence>MSSSSSSSTAVLASQPKELKPVVQTSAKMKSKRLLRTPKCARCRNHGVVSCLKGHKRYCRWRDCQCANCLLVVERQRIMAAQVALRRQQSQEQKKDGETENKAEKEKPASAAEAAKKIAAAKRASAQLAAKPAKSSGSISRDILQSCRSARYRFPASDNTRQTLPFMSERMRKRRAFADKELNDIMYEQERHLAAEKSHLAASLQLPDAAMVAARGGGGGGLTPQDFLMRTFPQLNASVLELIYQACGGDLQKTIEKIVISSSGAAYSLDSRSSPAKFLTADMQQCWQRQQQQLLLSGRIFYPLPPGGACSRSSVCVSEMDGGLARGDRTGSILSEILQERSAFSAVKSAVGGLQDSGVTTQCISQSGNDEDLSKQRGQSWLSFSVDSIIGKK</sequence>
<evidence type="ECO:0000256" key="5">
    <source>
        <dbReference type="ARBA" id="ARBA00023242"/>
    </source>
</evidence>
<dbReference type="PROSITE" id="PS40000">
    <property type="entry name" value="DM_1"/>
    <property type="match status" value="1"/>
</dbReference>
<keyword evidence="3 6" id="KW-0862">Zinc</keyword>
<evidence type="ECO:0000256" key="7">
    <source>
        <dbReference type="SAM" id="MobiDB-lite"/>
    </source>
</evidence>
<protein>
    <submittedName>
        <fullName evidence="10">Doublesex- and mab-3-related transcription factor 2-like</fullName>
    </submittedName>
</protein>
<dbReference type="InterPro" id="IPR036407">
    <property type="entry name" value="DM_DNA-bd_sf"/>
</dbReference>
<reference evidence="10" key="1">
    <citation type="submission" date="2025-08" db="UniProtKB">
        <authorList>
            <consortium name="RefSeq"/>
        </authorList>
    </citation>
    <scope>IDENTIFICATION</scope>
</reference>
<feature type="domain" description="DM" evidence="8">
    <location>
        <begin position="40"/>
        <end position="87"/>
    </location>
</feature>
<dbReference type="PANTHER" id="PTHR12322:SF53">
    <property type="entry name" value="DOUBLESEX-MAB RELATED 11E"/>
    <property type="match status" value="1"/>
</dbReference>
<evidence type="ECO:0000256" key="3">
    <source>
        <dbReference type="ARBA" id="ARBA00022833"/>
    </source>
</evidence>
<evidence type="ECO:0000256" key="1">
    <source>
        <dbReference type="ARBA" id="ARBA00006834"/>
    </source>
</evidence>
<dbReference type="PROSITE" id="PS50809">
    <property type="entry name" value="DM_2"/>
    <property type="match status" value="1"/>
</dbReference>
<proteinExistence type="inferred from homology"/>
<dbReference type="GeneID" id="106815594"/>
<keyword evidence="2 6" id="KW-0479">Metal-binding</keyword>
<dbReference type="Gene3D" id="4.10.1040.10">
    <property type="entry name" value="DM DNA-binding domain"/>
    <property type="match status" value="1"/>
</dbReference>
<dbReference type="InterPro" id="IPR005173">
    <property type="entry name" value="DMA"/>
</dbReference>
<dbReference type="RefSeq" id="XP_014675559.1">
    <property type="nucleotide sequence ID" value="XM_014820073.1"/>
</dbReference>
<comment type="subcellular location">
    <subcellularLocation>
        <location evidence="6">Nucleus</location>
    </subcellularLocation>
</comment>
<gene>
    <name evidence="10" type="primary">LOC106815594</name>
</gene>
<dbReference type="SUPFAM" id="SSF82927">
    <property type="entry name" value="Cysteine-rich DNA binding domain, (DM domain)"/>
    <property type="match status" value="1"/>
</dbReference>
<evidence type="ECO:0000256" key="6">
    <source>
        <dbReference type="PROSITE-ProRule" id="PRU00070"/>
    </source>
</evidence>
<evidence type="ECO:0000313" key="9">
    <source>
        <dbReference type="Proteomes" id="UP000695022"/>
    </source>
</evidence>
<dbReference type="PANTHER" id="PTHR12322">
    <property type="entry name" value="DOUBLESEX AND MAB-3 RELATED TRANSCRIPTION FACTOR DMRT"/>
    <property type="match status" value="1"/>
</dbReference>
<keyword evidence="9" id="KW-1185">Reference proteome</keyword>
<feature type="region of interest" description="Disordered" evidence="7">
    <location>
        <begin position="87"/>
        <end position="117"/>
    </location>
</feature>
<dbReference type="InterPro" id="IPR001275">
    <property type="entry name" value="DM_DNA-bd"/>
</dbReference>
<evidence type="ECO:0000313" key="10">
    <source>
        <dbReference type="RefSeq" id="XP_014675559.1"/>
    </source>
</evidence>
<dbReference type="InterPro" id="IPR026607">
    <property type="entry name" value="DMRT"/>
</dbReference>
<evidence type="ECO:0000259" key="8">
    <source>
        <dbReference type="PROSITE" id="PS50809"/>
    </source>
</evidence>
<feature type="DNA-binding region" description="DM" evidence="6">
    <location>
        <begin position="40"/>
        <end position="87"/>
    </location>
</feature>
<dbReference type="Proteomes" id="UP000695022">
    <property type="component" value="Unplaced"/>
</dbReference>
<keyword evidence="4 6" id="KW-0238">DNA-binding</keyword>
<evidence type="ECO:0000256" key="2">
    <source>
        <dbReference type="ARBA" id="ARBA00022723"/>
    </source>
</evidence>
<feature type="compositionally biased region" description="Basic and acidic residues" evidence="7">
    <location>
        <begin position="92"/>
        <end position="108"/>
    </location>
</feature>
<dbReference type="SMART" id="SM00301">
    <property type="entry name" value="DM"/>
    <property type="match status" value="1"/>
</dbReference>
<accession>A0ABM1ETN8</accession>
<keyword evidence="5 6" id="KW-0539">Nucleus</keyword>
<evidence type="ECO:0000256" key="4">
    <source>
        <dbReference type="ARBA" id="ARBA00023125"/>
    </source>
</evidence>
<organism evidence="9 10">
    <name type="scientific">Priapulus caudatus</name>
    <name type="common">Priapulid worm</name>
    <dbReference type="NCBI Taxonomy" id="37621"/>
    <lineage>
        <taxon>Eukaryota</taxon>
        <taxon>Metazoa</taxon>
        <taxon>Ecdysozoa</taxon>
        <taxon>Scalidophora</taxon>
        <taxon>Priapulida</taxon>
        <taxon>Priapulimorpha</taxon>
        <taxon>Priapulimorphida</taxon>
        <taxon>Priapulidae</taxon>
        <taxon>Priapulus</taxon>
    </lineage>
</organism>
<dbReference type="Pfam" id="PF03474">
    <property type="entry name" value="DMA"/>
    <property type="match status" value="1"/>
</dbReference>